<gene>
    <name evidence="2" type="ORF">SAMN05216574_113106</name>
</gene>
<dbReference type="Proteomes" id="UP000198589">
    <property type="component" value="Unassembled WGS sequence"/>
</dbReference>
<dbReference type="InterPro" id="IPR021449">
    <property type="entry name" value="DUF3099"/>
</dbReference>
<feature type="transmembrane region" description="Helical" evidence="1">
    <location>
        <begin position="60"/>
        <end position="78"/>
    </location>
</feature>
<sequence>MASSQQFPRQRRPEPVLITEAEPSVAEQHAFRKKRYAITMGVRAVSIILAAAFYQVVWLMLIFVLLGTVLPWVAVLMANDRPPKKRLHVNAYDARPDRVLESRPVRVIDG</sequence>
<dbReference type="Pfam" id="PF11298">
    <property type="entry name" value="DUF3099"/>
    <property type="match status" value="1"/>
</dbReference>
<dbReference type="RefSeq" id="WP_217640754.1">
    <property type="nucleotide sequence ID" value="NZ_FOND01000013.1"/>
</dbReference>
<feature type="transmembrane region" description="Helical" evidence="1">
    <location>
        <begin position="36"/>
        <end position="54"/>
    </location>
</feature>
<dbReference type="EMBL" id="FOND01000013">
    <property type="protein sequence ID" value="SFF42591.1"/>
    <property type="molecule type" value="Genomic_DNA"/>
</dbReference>
<dbReference type="AlphaFoldDB" id="A0A1I2IPZ4"/>
<organism evidence="2 3">
    <name type="scientific">Blastococcus tunisiensis</name>
    <dbReference type="NCBI Taxonomy" id="1798228"/>
    <lineage>
        <taxon>Bacteria</taxon>
        <taxon>Bacillati</taxon>
        <taxon>Actinomycetota</taxon>
        <taxon>Actinomycetes</taxon>
        <taxon>Geodermatophilales</taxon>
        <taxon>Geodermatophilaceae</taxon>
        <taxon>Blastococcus</taxon>
    </lineage>
</organism>
<keyword evidence="3" id="KW-1185">Reference proteome</keyword>
<proteinExistence type="predicted"/>
<reference evidence="3" key="1">
    <citation type="submission" date="2016-10" db="EMBL/GenBank/DDBJ databases">
        <authorList>
            <person name="Varghese N."/>
            <person name="Submissions S."/>
        </authorList>
    </citation>
    <scope>NUCLEOTIDE SEQUENCE [LARGE SCALE GENOMIC DNA]</scope>
    <source>
        <strain evidence="3">DSM 46838</strain>
    </source>
</reference>
<protein>
    <recommendedName>
        <fullName evidence="4">DUF3099 domain-containing protein</fullName>
    </recommendedName>
</protein>
<evidence type="ECO:0000313" key="2">
    <source>
        <dbReference type="EMBL" id="SFF42591.1"/>
    </source>
</evidence>
<evidence type="ECO:0000313" key="3">
    <source>
        <dbReference type="Proteomes" id="UP000198589"/>
    </source>
</evidence>
<evidence type="ECO:0000256" key="1">
    <source>
        <dbReference type="SAM" id="Phobius"/>
    </source>
</evidence>
<keyword evidence="1" id="KW-0472">Membrane</keyword>
<evidence type="ECO:0008006" key="4">
    <source>
        <dbReference type="Google" id="ProtNLM"/>
    </source>
</evidence>
<keyword evidence="1" id="KW-1133">Transmembrane helix</keyword>
<keyword evidence="1" id="KW-0812">Transmembrane</keyword>
<accession>A0A1I2IPZ4</accession>
<name>A0A1I2IPZ4_9ACTN</name>
<dbReference type="STRING" id="1798228.SAMN05216574_113106"/>